<dbReference type="AlphaFoldDB" id="A0A0E9XUM6"/>
<proteinExistence type="predicted"/>
<reference evidence="1" key="2">
    <citation type="journal article" date="2015" name="Fish Shellfish Immunol.">
        <title>Early steps in the European eel (Anguilla anguilla)-Vibrio vulnificus interaction in the gills: Role of the RtxA13 toxin.</title>
        <authorList>
            <person name="Callol A."/>
            <person name="Pajuelo D."/>
            <person name="Ebbesson L."/>
            <person name="Teles M."/>
            <person name="MacKenzie S."/>
            <person name="Amaro C."/>
        </authorList>
    </citation>
    <scope>NUCLEOTIDE SEQUENCE</scope>
</reference>
<dbReference type="PROSITE" id="PS51257">
    <property type="entry name" value="PROKAR_LIPOPROTEIN"/>
    <property type="match status" value="1"/>
</dbReference>
<dbReference type="EMBL" id="GBXM01003007">
    <property type="protein sequence ID" value="JAI05571.1"/>
    <property type="molecule type" value="Transcribed_RNA"/>
</dbReference>
<organism evidence="1">
    <name type="scientific">Anguilla anguilla</name>
    <name type="common">European freshwater eel</name>
    <name type="synonym">Muraena anguilla</name>
    <dbReference type="NCBI Taxonomy" id="7936"/>
    <lineage>
        <taxon>Eukaryota</taxon>
        <taxon>Metazoa</taxon>
        <taxon>Chordata</taxon>
        <taxon>Craniata</taxon>
        <taxon>Vertebrata</taxon>
        <taxon>Euteleostomi</taxon>
        <taxon>Actinopterygii</taxon>
        <taxon>Neopterygii</taxon>
        <taxon>Teleostei</taxon>
        <taxon>Anguilliformes</taxon>
        <taxon>Anguillidae</taxon>
        <taxon>Anguilla</taxon>
    </lineage>
</organism>
<sequence length="52" mass="5921">MRFSKVWKIMRLQAASSNLIIGCQKPRPFPYSYTSAGSIHTGFLLMKDLQVC</sequence>
<evidence type="ECO:0000313" key="1">
    <source>
        <dbReference type="EMBL" id="JAI05571.1"/>
    </source>
</evidence>
<reference evidence="1" key="1">
    <citation type="submission" date="2014-11" db="EMBL/GenBank/DDBJ databases">
        <authorList>
            <person name="Amaro Gonzalez C."/>
        </authorList>
    </citation>
    <scope>NUCLEOTIDE SEQUENCE</scope>
</reference>
<protein>
    <submittedName>
        <fullName evidence="1">Uncharacterized protein</fullName>
    </submittedName>
</protein>
<accession>A0A0E9XUM6</accession>
<name>A0A0E9XUM6_ANGAN</name>